<proteinExistence type="predicted"/>
<dbReference type="EMBL" id="FPBH01000013">
    <property type="protein sequence ID" value="SFU17627.1"/>
    <property type="molecule type" value="Genomic_DNA"/>
</dbReference>
<reference evidence="2 3" key="1">
    <citation type="submission" date="2016-10" db="EMBL/GenBank/DDBJ databases">
        <authorList>
            <person name="de Groot N.N."/>
        </authorList>
    </citation>
    <scope>NUCLEOTIDE SEQUENCE [LARGE SCALE GENOMIC DNA]</scope>
    <source>
        <strain evidence="2 3">LMG 27731</strain>
    </source>
</reference>
<organism evidence="2 3">
    <name type="scientific">Paraburkholderia aspalathi</name>
    <dbReference type="NCBI Taxonomy" id="1324617"/>
    <lineage>
        <taxon>Bacteria</taxon>
        <taxon>Pseudomonadati</taxon>
        <taxon>Pseudomonadota</taxon>
        <taxon>Betaproteobacteria</taxon>
        <taxon>Burkholderiales</taxon>
        <taxon>Burkholderiaceae</taxon>
        <taxon>Paraburkholderia</taxon>
    </lineage>
</organism>
<keyword evidence="4" id="KW-1185">Reference proteome</keyword>
<dbReference type="EMBL" id="CAJNAU010000094">
    <property type="protein sequence ID" value="CAE6838094.1"/>
    <property type="molecule type" value="Genomic_DNA"/>
</dbReference>
<reference evidence="1 4" key="2">
    <citation type="submission" date="2021-02" db="EMBL/GenBank/DDBJ databases">
        <authorList>
            <person name="Vanwijnsberghe S."/>
        </authorList>
    </citation>
    <scope>NUCLEOTIDE SEQUENCE [LARGE SCALE GENOMIC DNA]</scope>
    <source>
        <strain evidence="1 4">R-69658</strain>
    </source>
</reference>
<evidence type="ECO:0000313" key="1">
    <source>
        <dbReference type="EMBL" id="CAE6838094.1"/>
    </source>
</evidence>
<sequence length="67" mass="7720">MFFGNGQNALIHSLCIAIRQDKAKYYLLREKERGDQFTSACKVAVRLVKAQCVAYGHTWVTDHEFEI</sequence>
<evidence type="ECO:0000313" key="2">
    <source>
        <dbReference type="EMBL" id="SFU17627.1"/>
    </source>
</evidence>
<dbReference type="Proteomes" id="UP000674425">
    <property type="component" value="Unassembled WGS sequence"/>
</dbReference>
<dbReference type="Proteomes" id="UP000198844">
    <property type="component" value="Unassembled WGS sequence"/>
</dbReference>
<protein>
    <submittedName>
        <fullName evidence="2">Uncharacterized protein</fullName>
    </submittedName>
</protein>
<dbReference type="AlphaFoldDB" id="A0A1I7E132"/>
<gene>
    <name evidence="1" type="ORF">R69658_06598</name>
    <name evidence="2" type="ORF">SAMN05192563_101312</name>
</gene>
<evidence type="ECO:0000313" key="3">
    <source>
        <dbReference type="Proteomes" id="UP000198844"/>
    </source>
</evidence>
<name>A0A1I7E132_9BURK</name>
<evidence type="ECO:0000313" key="4">
    <source>
        <dbReference type="Proteomes" id="UP000674425"/>
    </source>
</evidence>
<accession>A0A1I7E132</accession>